<organism evidence="3 4">
    <name type="scientific">Salix dunnii</name>
    <dbReference type="NCBI Taxonomy" id="1413687"/>
    <lineage>
        <taxon>Eukaryota</taxon>
        <taxon>Viridiplantae</taxon>
        <taxon>Streptophyta</taxon>
        <taxon>Embryophyta</taxon>
        <taxon>Tracheophyta</taxon>
        <taxon>Spermatophyta</taxon>
        <taxon>Magnoliopsida</taxon>
        <taxon>eudicotyledons</taxon>
        <taxon>Gunneridae</taxon>
        <taxon>Pentapetalae</taxon>
        <taxon>rosids</taxon>
        <taxon>fabids</taxon>
        <taxon>Malpighiales</taxon>
        <taxon>Salicaceae</taxon>
        <taxon>Saliceae</taxon>
        <taxon>Salix</taxon>
    </lineage>
</organism>
<dbReference type="EMBL" id="JADGMS010000006">
    <property type="protein sequence ID" value="KAF9679873.1"/>
    <property type="molecule type" value="Genomic_DNA"/>
</dbReference>
<keyword evidence="4" id="KW-1185">Reference proteome</keyword>
<feature type="binding site" evidence="1">
    <location>
        <position position="174"/>
    </location>
    <ligand>
        <name>ATP</name>
        <dbReference type="ChEBI" id="CHEBI:30616"/>
    </ligand>
</feature>
<evidence type="ECO:0000256" key="1">
    <source>
        <dbReference type="PROSITE-ProRule" id="PRU10141"/>
    </source>
</evidence>
<dbReference type="PROSITE" id="PS00107">
    <property type="entry name" value="PROTEIN_KINASE_ATP"/>
    <property type="match status" value="1"/>
</dbReference>
<keyword evidence="1" id="KW-0067">ATP-binding</keyword>
<feature type="region of interest" description="Disordered" evidence="2">
    <location>
        <begin position="69"/>
        <end position="96"/>
    </location>
</feature>
<feature type="compositionally biased region" description="Basic and acidic residues" evidence="2">
    <location>
        <begin position="230"/>
        <end position="252"/>
    </location>
</feature>
<dbReference type="Gene3D" id="3.30.200.20">
    <property type="entry name" value="Phosphorylase Kinase, domain 1"/>
    <property type="match status" value="1"/>
</dbReference>
<proteinExistence type="predicted"/>
<feature type="region of interest" description="Disordered" evidence="2">
    <location>
        <begin position="227"/>
        <end position="290"/>
    </location>
</feature>
<dbReference type="Proteomes" id="UP000657918">
    <property type="component" value="Unassembled WGS sequence"/>
</dbReference>
<dbReference type="PANTHER" id="PTHR45621">
    <property type="entry name" value="OS01G0588500 PROTEIN-RELATED"/>
    <property type="match status" value="1"/>
</dbReference>
<gene>
    <name evidence="3" type="ORF">SADUNF_Sadunf06G0060800</name>
</gene>
<dbReference type="GO" id="GO:0005524">
    <property type="term" value="F:ATP binding"/>
    <property type="evidence" value="ECO:0007669"/>
    <property type="project" value="UniProtKB-UniRule"/>
</dbReference>
<reference evidence="3 4" key="1">
    <citation type="submission" date="2020-10" db="EMBL/GenBank/DDBJ databases">
        <title>Plant Genome Project.</title>
        <authorList>
            <person name="Zhang R.-G."/>
        </authorList>
    </citation>
    <scope>NUCLEOTIDE SEQUENCE [LARGE SCALE GENOMIC DNA]</scope>
    <source>
        <strain evidence="3">FAFU-HL-1</strain>
        <tissue evidence="3">Leaf</tissue>
    </source>
</reference>
<name>A0A835K2U7_9ROSI</name>
<dbReference type="InterPro" id="IPR050823">
    <property type="entry name" value="Plant_Ser_Thr_Prot_Kinase"/>
</dbReference>
<comment type="caution">
    <text evidence="3">The sequence shown here is derived from an EMBL/GenBank/DDBJ whole genome shotgun (WGS) entry which is preliminary data.</text>
</comment>
<evidence type="ECO:0008006" key="5">
    <source>
        <dbReference type="Google" id="ProtNLM"/>
    </source>
</evidence>
<protein>
    <recommendedName>
        <fullName evidence="5">Protein kinase domain-containing protein</fullName>
    </recommendedName>
</protein>
<evidence type="ECO:0000313" key="3">
    <source>
        <dbReference type="EMBL" id="KAF9679873.1"/>
    </source>
</evidence>
<evidence type="ECO:0000313" key="4">
    <source>
        <dbReference type="Proteomes" id="UP000657918"/>
    </source>
</evidence>
<keyword evidence="1" id="KW-0547">Nucleotide-binding</keyword>
<dbReference type="AlphaFoldDB" id="A0A835K2U7"/>
<evidence type="ECO:0000256" key="2">
    <source>
        <dbReference type="SAM" id="MobiDB-lite"/>
    </source>
</evidence>
<dbReference type="InterPro" id="IPR011009">
    <property type="entry name" value="Kinase-like_dom_sf"/>
</dbReference>
<dbReference type="SUPFAM" id="SSF56112">
    <property type="entry name" value="Protein kinase-like (PK-like)"/>
    <property type="match status" value="1"/>
</dbReference>
<dbReference type="OrthoDB" id="4062651at2759"/>
<feature type="compositionally biased region" description="Polar residues" evidence="2">
    <location>
        <begin position="69"/>
        <end position="79"/>
    </location>
</feature>
<accession>A0A835K2U7</accession>
<dbReference type="InterPro" id="IPR017441">
    <property type="entry name" value="Protein_kinase_ATP_BS"/>
</dbReference>
<sequence>MSEYSKLQNRSPQVSFYKKTKVQSLLHGHAIEYETSPMMNSSENLQWKLRQEIIHYHMVACADNDKIPQEQQQLSSKGNQGHGHDRSPTRSNGPEMVEIKRTSSISSIPKNVTDLRNSPGYSNVDIFTYEEMTLATKHFRPDYILGEGGFGVVYKGVLDKSVRPGYKTTYVAIKELNPDGLQGDREWLDFNAKLSDFGHAKDGPMGDHTHVSTRVMGTYGYAAPEYVMTDEERNRTKSHEGETTRTPLEKGSSKTRIHDHREGEPRKSSKPANVSSRSEPPAESGLDSPHVVMLNHMTETHLH</sequence>